<feature type="compositionally biased region" description="Acidic residues" evidence="1">
    <location>
        <begin position="153"/>
        <end position="173"/>
    </location>
</feature>
<feature type="region of interest" description="Disordered" evidence="1">
    <location>
        <begin position="153"/>
        <end position="206"/>
    </location>
</feature>
<dbReference type="InterPro" id="IPR058594">
    <property type="entry name" value="PB1-like_dom_pln"/>
</dbReference>
<feature type="domain" description="PB1-like" evidence="2">
    <location>
        <begin position="5"/>
        <end position="70"/>
    </location>
</feature>
<evidence type="ECO:0000259" key="2">
    <source>
        <dbReference type="Pfam" id="PF26130"/>
    </source>
</evidence>
<dbReference type="AlphaFoldDB" id="A0A6A6LFI7"/>
<keyword evidence="4" id="KW-1185">Reference proteome</keyword>
<accession>A0A6A6LFI7</accession>
<organism evidence="3 4">
    <name type="scientific">Hevea brasiliensis</name>
    <name type="common">Para rubber tree</name>
    <name type="synonym">Siphonia brasiliensis</name>
    <dbReference type="NCBI Taxonomy" id="3981"/>
    <lineage>
        <taxon>Eukaryota</taxon>
        <taxon>Viridiplantae</taxon>
        <taxon>Streptophyta</taxon>
        <taxon>Embryophyta</taxon>
        <taxon>Tracheophyta</taxon>
        <taxon>Spermatophyta</taxon>
        <taxon>Magnoliopsida</taxon>
        <taxon>eudicotyledons</taxon>
        <taxon>Gunneridae</taxon>
        <taxon>Pentapetalae</taxon>
        <taxon>rosids</taxon>
        <taxon>fabids</taxon>
        <taxon>Malpighiales</taxon>
        <taxon>Euphorbiaceae</taxon>
        <taxon>Crotonoideae</taxon>
        <taxon>Micrandreae</taxon>
        <taxon>Hevea</taxon>
    </lineage>
</organism>
<evidence type="ECO:0000313" key="3">
    <source>
        <dbReference type="EMBL" id="KAF2298766.1"/>
    </source>
</evidence>
<evidence type="ECO:0000313" key="4">
    <source>
        <dbReference type="Proteomes" id="UP000467840"/>
    </source>
</evidence>
<dbReference type="Pfam" id="PF26130">
    <property type="entry name" value="PB1-like"/>
    <property type="match status" value="1"/>
</dbReference>
<name>A0A6A6LFI7_HEVBR</name>
<proteinExistence type="predicted"/>
<dbReference type="Proteomes" id="UP000467840">
    <property type="component" value="Chromosome 1"/>
</dbReference>
<comment type="caution">
    <text evidence="3">The sequence shown here is derived from an EMBL/GenBank/DDBJ whole genome shotgun (WGS) entry which is preliminary data.</text>
</comment>
<dbReference type="EMBL" id="JAAGAX010000011">
    <property type="protein sequence ID" value="KAF2298766.1"/>
    <property type="molecule type" value="Genomic_DNA"/>
</dbReference>
<gene>
    <name evidence="3" type="ORF">GH714_026892</name>
</gene>
<protein>
    <recommendedName>
        <fullName evidence="2">PB1-like domain-containing protein</fullName>
    </recommendedName>
</protein>
<reference evidence="3 4" key="1">
    <citation type="journal article" date="2020" name="Mol. Plant">
        <title>The Chromosome-Based Rubber Tree Genome Provides New Insights into Spurge Genome Evolution and Rubber Biosynthesis.</title>
        <authorList>
            <person name="Liu J."/>
            <person name="Shi C."/>
            <person name="Shi C.C."/>
            <person name="Li W."/>
            <person name="Zhang Q.J."/>
            <person name="Zhang Y."/>
            <person name="Li K."/>
            <person name="Lu H.F."/>
            <person name="Shi C."/>
            <person name="Zhu S.T."/>
            <person name="Xiao Z.Y."/>
            <person name="Nan H."/>
            <person name="Yue Y."/>
            <person name="Zhu X.G."/>
            <person name="Wu Y."/>
            <person name="Hong X.N."/>
            <person name="Fan G.Y."/>
            <person name="Tong Y."/>
            <person name="Zhang D."/>
            <person name="Mao C.L."/>
            <person name="Liu Y.L."/>
            <person name="Hao S.J."/>
            <person name="Liu W.Q."/>
            <person name="Lv M.Q."/>
            <person name="Zhang H.B."/>
            <person name="Liu Y."/>
            <person name="Hu-Tang G.R."/>
            <person name="Wang J.P."/>
            <person name="Wang J.H."/>
            <person name="Sun Y.H."/>
            <person name="Ni S.B."/>
            <person name="Chen W.B."/>
            <person name="Zhang X.C."/>
            <person name="Jiao Y.N."/>
            <person name="Eichler E.E."/>
            <person name="Li G.H."/>
            <person name="Liu X."/>
            <person name="Gao L.Z."/>
        </authorList>
    </citation>
    <scope>NUCLEOTIDE SEQUENCE [LARGE SCALE GENOMIC DNA]</scope>
    <source>
        <strain evidence="4">cv. GT1</strain>
        <tissue evidence="3">Leaf</tissue>
    </source>
</reference>
<evidence type="ECO:0000256" key="1">
    <source>
        <dbReference type="SAM" id="MobiDB-lite"/>
    </source>
</evidence>
<sequence length="206" mass="23573">MFTLSFDFHYGGKFVNDPNPSYKGEHVSFALRVDPDELFLIELTHYTKDLGYAVVEGVYHRKRGHENEDFRKKWKCRVENVNANGKNVEFHEEKVQYDGVEANVDLNVASSVRVEDNISVNATTSVRVEDNISVNPTNIEVENDDNVLNEADISEEEEEEDNSTGDSDSEDSICEGLYANPVEGSDEDEELRATREKVRQYKRRKS</sequence>